<feature type="domain" description="KY-like immunoglobulin-like" evidence="2">
    <location>
        <begin position="362"/>
        <end position="483"/>
    </location>
</feature>
<comment type="caution">
    <text evidence="3">The sequence shown here is derived from an EMBL/GenBank/DDBJ whole genome shotgun (WGS) entry which is preliminary data.</text>
</comment>
<feature type="region of interest" description="Disordered" evidence="1">
    <location>
        <begin position="486"/>
        <end position="517"/>
    </location>
</feature>
<evidence type="ECO:0000259" key="2">
    <source>
        <dbReference type="Pfam" id="PF23265"/>
    </source>
</evidence>
<protein>
    <submittedName>
        <fullName evidence="3">Hillarin</fullName>
    </submittedName>
</protein>
<dbReference type="Gene3D" id="3.10.620.30">
    <property type="match status" value="1"/>
</dbReference>
<dbReference type="PANTHER" id="PTHR47020:SF1">
    <property type="entry name" value="HILLARIN"/>
    <property type="match status" value="1"/>
</dbReference>
<dbReference type="Pfam" id="PF23265">
    <property type="entry name" value="Ig-like_KY"/>
    <property type="match status" value="1"/>
</dbReference>
<organism evidence="3 4">
    <name type="scientific">Schistosoma japonicum</name>
    <name type="common">Blood fluke</name>
    <dbReference type="NCBI Taxonomy" id="6182"/>
    <lineage>
        <taxon>Eukaryota</taxon>
        <taxon>Metazoa</taxon>
        <taxon>Spiralia</taxon>
        <taxon>Lophotrochozoa</taxon>
        <taxon>Platyhelminthes</taxon>
        <taxon>Trematoda</taxon>
        <taxon>Digenea</taxon>
        <taxon>Strigeidida</taxon>
        <taxon>Schistosomatoidea</taxon>
        <taxon>Schistosomatidae</taxon>
        <taxon>Schistosoma</taxon>
    </lineage>
</organism>
<evidence type="ECO:0000256" key="1">
    <source>
        <dbReference type="SAM" id="MobiDB-lite"/>
    </source>
</evidence>
<feature type="region of interest" description="Disordered" evidence="1">
    <location>
        <begin position="1"/>
        <end position="25"/>
    </location>
</feature>
<keyword evidence="4" id="KW-1185">Reference proteome</keyword>
<feature type="compositionally biased region" description="Polar residues" evidence="1">
    <location>
        <begin position="490"/>
        <end position="499"/>
    </location>
</feature>
<dbReference type="EMBL" id="SKCS01000216">
    <property type="protein sequence ID" value="TNN12663.1"/>
    <property type="molecule type" value="Genomic_DNA"/>
</dbReference>
<name>A0A4Z2D841_SCHJA</name>
<dbReference type="PANTHER" id="PTHR47020">
    <property type="entry name" value="HILLARIN"/>
    <property type="match status" value="1"/>
</dbReference>
<feature type="compositionally biased region" description="Polar residues" evidence="1">
    <location>
        <begin position="1"/>
        <end position="10"/>
    </location>
</feature>
<dbReference type="InterPro" id="IPR053041">
    <property type="entry name" value="Transglut-like_Superfamily_Mod"/>
</dbReference>
<reference evidence="3 4" key="1">
    <citation type="submission" date="2019-03" db="EMBL/GenBank/DDBJ databases">
        <title>An improved genome assembly of the fluke Schistosoma japonicum.</title>
        <authorList>
            <person name="Hu W."/>
            <person name="Luo F."/>
            <person name="Yin M."/>
            <person name="Mo X."/>
            <person name="Sun C."/>
            <person name="Wu Q."/>
            <person name="Zhu B."/>
            <person name="Xiang M."/>
            <person name="Wang J."/>
            <person name="Wang Y."/>
            <person name="Zhang T."/>
            <person name="Xu B."/>
            <person name="Zheng H."/>
            <person name="Feng Z."/>
        </authorList>
    </citation>
    <scope>NUCLEOTIDE SEQUENCE [LARGE SCALE GENOMIC DNA]</scope>
    <source>
        <strain evidence="3">HuSjv2</strain>
        <tissue evidence="3">Worms</tissue>
    </source>
</reference>
<dbReference type="STRING" id="6182.A0A4Z2D841"/>
<proteinExistence type="predicted"/>
<dbReference type="InterPro" id="IPR038765">
    <property type="entry name" value="Papain-like_cys_pep_sf"/>
</dbReference>
<dbReference type="Proteomes" id="UP000311919">
    <property type="component" value="Unassembled WGS sequence"/>
</dbReference>
<evidence type="ECO:0000313" key="3">
    <source>
        <dbReference type="EMBL" id="TNN12663.1"/>
    </source>
</evidence>
<dbReference type="SUPFAM" id="SSF54001">
    <property type="entry name" value="Cysteine proteinases"/>
    <property type="match status" value="1"/>
</dbReference>
<sequence>MGSKLSCVSKQSEKNGKIPKTRKPKILTKGRITTEKVTVVSKDVEDKSEPLETTRESVTNHVVPLESETIKIRQHISLLEPAPSSYKLPEQLAALPVNVSAHSVKPSLDQTKFATQLIVNKSAPADNHIAQPVDTEARELARGTAKPATWKDLHWALIGKRNLTSDELKVRALFSWLCSIPVGQVPFLTYEEIEQAEHDGVQFAKEALSNKTKKPKSDSPEFVLNEMSHGKATYLQAFESLCHYSNIPCVTVKGLAKGVDYVVGMRLNDINEQSQQTSSVMHRLQHAWNAAYLDNKWALFDPMWAAQRLAVSANTRLSQLVQTGQMDYETDMFYFNVDPAKFIYSHFPFEEDWQMLKPPVTLKQFENSVLLKPAFFRHGLGLLSHQDCVILAPNKLVIKLSMPKALTDTLKFTFNLKYEEKDDNLDLPNLTQFGLHELSKRDATVTFHFRFPKPGGYKLTLYAQRIGEKLFADICEYRVESKGSVDPKQTETAAMNNNDSSSILSIPPFPPTSQAHYGPAEKAKELDIITVPSDLETQLNCHTGVLEIRFTTKNPQNKLPRLTARLKSLIHETSMLTDCILLRNIEAVPPGSISSAASRLSGTAINIQGPCIHMIILTAYLPTAGEYALEVYGAPADSDENTSYFLVWQFLINSEFGVQLSTPIRKRLATMNLGPQDETWSKLGLKLLSHNDPLIHVPTTGFVGLQKTRSKSEIINQYMNQADKSIIDASTGDKLVIPTTTNSQMTTDQISEYDDEVQDPRGYDLRIRFSKESKQKLYVVGQFVDISTPEEEDCTAYLLQQWEEPEEPGMNECLSYLIRIPKGDHFYKLYLYATPIADNELPQSLPLVYTYLIEAPPRIMSSELPYVGVKWGAFPEKLEQQAVIKHETK</sequence>
<evidence type="ECO:0000313" key="4">
    <source>
        <dbReference type="Proteomes" id="UP000311919"/>
    </source>
</evidence>
<dbReference type="OrthoDB" id="6129702at2759"/>
<accession>A0A4Z2D841</accession>
<dbReference type="InterPro" id="IPR056564">
    <property type="entry name" value="Ig-like_KY"/>
</dbReference>
<gene>
    <name evidence="3" type="ORF">EWB00_003568</name>
</gene>
<dbReference type="AlphaFoldDB" id="A0A4Z2D841"/>